<reference evidence="1" key="1">
    <citation type="journal article" date="2015" name="Nature">
        <title>Complex archaea that bridge the gap between prokaryotes and eukaryotes.</title>
        <authorList>
            <person name="Spang A."/>
            <person name="Saw J.H."/>
            <person name="Jorgensen S.L."/>
            <person name="Zaremba-Niedzwiedzka K."/>
            <person name="Martijn J."/>
            <person name="Lind A.E."/>
            <person name="van Eijk R."/>
            <person name="Schleper C."/>
            <person name="Guy L."/>
            <person name="Ettema T.J."/>
        </authorList>
    </citation>
    <scope>NUCLEOTIDE SEQUENCE</scope>
</reference>
<feature type="non-terminal residue" evidence="1">
    <location>
        <position position="1"/>
    </location>
</feature>
<evidence type="ECO:0000313" key="1">
    <source>
        <dbReference type="EMBL" id="KKN35543.1"/>
    </source>
</evidence>
<name>A0A0F9T226_9ZZZZ</name>
<comment type="caution">
    <text evidence="1">The sequence shown here is derived from an EMBL/GenBank/DDBJ whole genome shotgun (WGS) entry which is preliminary data.</text>
</comment>
<organism evidence="1">
    <name type="scientific">marine sediment metagenome</name>
    <dbReference type="NCBI Taxonomy" id="412755"/>
    <lineage>
        <taxon>unclassified sequences</taxon>
        <taxon>metagenomes</taxon>
        <taxon>ecological metagenomes</taxon>
    </lineage>
</organism>
<gene>
    <name evidence="1" type="ORF">LCGC14_0782770</name>
</gene>
<protein>
    <submittedName>
        <fullName evidence="1">Uncharacterized protein</fullName>
    </submittedName>
</protein>
<dbReference type="EMBL" id="LAZR01002031">
    <property type="protein sequence ID" value="KKN35543.1"/>
    <property type="molecule type" value="Genomic_DNA"/>
</dbReference>
<sequence>WVWHENVAATEKSLLKLLDAFGCLSHAAFRKRSLVVKTLDVAMEVVRGVPPAWGDNSVGIWRSASTADRRRAWRMAMKLLGYTEVCDE</sequence>
<accession>A0A0F9T226</accession>
<proteinExistence type="predicted"/>
<dbReference type="AlphaFoldDB" id="A0A0F9T226"/>